<feature type="domain" description="BD-FAE-like" evidence="3">
    <location>
        <begin position="44"/>
        <end position="239"/>
    </location>
</feature>
<keyword evidence="2" id="KW-0378">Hydrolase</keyword>
<dbReference type="InterPro" id="IPR002168">
    <property type="entry name" value="Lipase_GDXG_HIS_AS"/>
</dbReference>
<dbReference type="InterPro" id="IPR050300">
    <property type="entry name" value="GDXG_lipolytic_enzyme"/>
</dbReference>
<dbReference type="GO" id="GO:0016787">
    <property type="term" value="F:hydrolase activity"/>
    <property type="evidence" value="ECO:0007669"/>
    <property type="project" value="UniProtKB-KW"/>
</dbReference>
<dbReference type="Proteomes" id="UP000598271">
    <property type="component" value="Unassembled WGS sequence"/>
</dbReference>
<dbReference type="InterPro" id="IPR029058">
    <property type="entry name" value="AB_hydrolase_fold"/>
</dbReference>
<comment type="caution">
    <text evidence="4">The sequence shown here is derived from an EMBL/GenBank/DDBJ whole genome shotgun (WGS) entry which is preliminary data.</text>
</comment>
<dbReference type="SUPFAM" id="SSF53474">
    <property type="entry name" value="alpha/beta-Hydrolases"/>
    <property type="match status" value="1"/>
</dbReference>
<evidence type="ECO:0000259" key="3">
    <source>
        <dbReference type="Pfam" id="PF20434"/>
    </source>
</evidence>
<evidence type="ECO:0000313" key="5">
    <source>
        <dbReference type="Proteomes" id="UP000598271"/>
    </source>
</evidence>
<proteinExistence type="inferred from homology"/>
<organism evidence="4 5">
    <name type="scientific">Persicitalea jodogahamensis</name>
    <dbReference type="NCBI Taxonomy" id="402147"/>
    <lineage>
        <taxon>Bacteria</taxon>
        <taxon>Pseudomonadati</taxon>
        <taxon>Bacteroidota</taxon>
        <taxon>Cytophagia</taxon>
        <taxon>Cytophagales</taxon>
        <taxon>Spirosomataceae</taxon>
        <taxon>Persicitalea</taxon>
    </lineage>
</organism>
<dbReference type="PANTHER" id="PTHR48081">
    <property type="entry name" value="AB HYDROLASE SUPERFAMILY PROTEIN C4A8.06C"/>
    <property type="match status" value="1"/>
</dbReference>
<dbReference type="EMBL" id="BMXF01000002">
    <property type="protein sequence ID" value="GHB73232.1"/>
    <property type="molecule type" value="Genomic_DNA"/>
</dbReference>
<reference evidence="4 5" key="1">
    <citation type="journal article" date="2014" name="Int. J. Syst. Evol. Microbiol.">
        <title>Complete genome sequence of Corynebacterium casei LMG S-19264T (=DSM 44701T), isolated from a smear-ripened cheese.</title>
        <authorList>
            <consortium name="US DOE Joint Genome Institute (JGI-PGF)"/>
            <person name="Walter F."/>
            <person name="Albersmeier A."/>
            <person name="Kalinowski J."/>
            <person name="Ruckert C."/>
        </authorList>
    </citation>
    <scope>NUCLEOTIDE SEQUENCE [LARGE SCALE GENOMIC DNA]</scope>
    <source>
        <strain evidence="4 5">KCTC 12866</strain>
    </source>
</reference>
<accession>A0A8J3D2Z3</accession>
<dbReference type="Gene3D" id="3.40.50.1820">
    <property type="entry name" value="alpha/beta hydrolase"/>
    <property type="match status" value="1"/>
</dbReference>
<dbReference type="Pfam" id="PF20434">
    <property type="entry name" value="BD-FAE"/>
    <property type="match status" value="1"/>
</dbReference>
<dbReference type="PROSITE" id="PS01173">
    <property type="entry name" value="LIPASE_GDXG_HIS"/>
    <property type="match status" value="1"/>
</dbReference>
<dbReference type="AlphaFoldDB" id="A0A8J3D2Z3"/>
<keyword evidence="5" id="KW-1185">Reference proteome</keyword>
<protein>
    <recommendedName>
        <fullName evidence="3">BD-FAE-like domain-containing protein</fullName>
    </recommendedName>
</protein>
<gene>
    <name evidence="4" type="ORF">GCM10007390_29190</name>
</gene>
<name>A0A8J3D2Z3_9BACT</name>
<comment type="similarity">
    <text evidence="1">Belongs to the 'GDXG' lipolytic enzyme family.</text>
</comment>
<evidence type="ECO:0000313" key="4">
    <source>
        <dbReference type="EMBL" id="GHB73232.1"/>
    </source>
</evidence>
<evidence type="ECO:0000256" key="1">
    <source>
        <dbReference type="ARBA" id="ARBA00010515"/>
    </source>
</evidence>
<dbReference type="InterPro" id="IPR049492">
    <property type="entry name" value="BD-FAE-like_dom"/>
</dbReference>
<sequence>MCVLAISGCEKLGIEPDRFYFDSPIKGYNEKMDVEFGKVRNLTLDLHLPVAEDSTPAEVVILLHGGGWVSGDKSFLKPTVDILKNERKNLAIVNMNYRVASSSNNLLELQLEDLQSVITFLTVNAEKYNIRKNRFRLTGFSAGGHIALTYAYKSTETNIQAVVAASAPTELSLRAWLDKTLWSKVELLTGNAYGGPIDIFKDDSPFYLASARSPRTILVYGESDELVSPRQGQLLADKLRLLRVPYAFYLEPGETHELSPRKAAEHIMEAFQ</sequence>
<evidence type="ECO:0000256" key="2">
    <source>
        <dbReference type="ARBA" id="ARBA00022801"/>
    </source>
</evidence>